<comment type="caution">
    <text evidence="1">The sequence shown here is derived from an EMBL/GenBank/DDBJ whole genome shotgun (WGS) entry which is preliminary data.</text>
</comment>
<dbReference type="AlphaFoldDB" id="A0A1S2NXW4"/>
<protein>
    <recommendedName>
        <fullName evidence="3">NACHT domain-containing protein</fullName>
    </recommendedName>
</protein>
<keyword evidence="2" id="KW-1185">Reference proteome</keyword>
<dbReference type="Proteomes" id="UP000179935">
    <property type="component" value="Unassembled WGS sequence"/>
</dbReference>
<name>A0A1S2NXW4_9ACTN</name>
<accession>A0A1S2NXW4</accession>
<evidence type="ECO:0000313" key="2">
    <source>
        <dbReference type="Proteomes" id="UP000179935"/>
    </source>
</evidence>
<proteinExistence type="predicted"/>
<gene>
    <name evidence="1" type="ORF">BIV24_27495</name>
</gene>
<dbReference type="STRING" id="1428652.BIV24_27495"/>
<sequence length="423" mass="47330">MLPVRIAAHALVSESDSWSAALEQAVRRTMRLSMVADPASWLFRSRVQGARWLVLLDGLDEITDADARRTVVKAIAQHARADSDYRFVITSRPLPDAELSPLRTAVLGEHTLEPFGPEELREFADRWFAAQFDADEQARAAADRFLDETEDSRLHELVRNPLLATIAAVNATVSPGRPLPTHRVSLYERFFARLLSPGTSGGRQSALRRRLQDDPDRLELYLWLERNKRALLRALGRHRLEHEGPLLEAAADWVRVTGPACLHELPDWEEGLPDVLVGTGLLVNAEDGFRFLHHSFAEYFAAEVYADEIRADFPNAESWFWRVFQSDDHTLPLFVMCLWASRPDCAPDLLAERLSSGTAGGHSRSLLAGLLLAEGVRFGESHCRQVIERLERIGCCTGDRDDQDEAFDTLGGLGHIPTVTGCE</sequence>
<dbReference type="EMBL" id="MLYP01000082">
    <property type="protein sequence ID" value="OIJ86035.1"/>
    <property type="molecule type" value="Genomic_DNA"/>
</dbReference>
<evidence type="ECO:0008006" key="3">
    <source>
        <dbReference type="Google" id="ProtNLM"/>
    </source>
</evidence>
<reference evidence="1 2" key="1">
    <citation type="submission" date="2016-10" db="EMBL/GenBank/DDBJ databases">
        <title>Genome sequence of Streptomyces sp. MUSC 93.</title>
        <authorList>
            <person name="Lee L.-H."/>
            <person name="Ser H.-L."/>
            <person name="Law J.W.-F."/>
        </authorList>
    </citation>
    <scope>NUCLEOTIDE SEQUENCE [LARGE SCALE GENOMIC DNA]</scope>
    <source>
        <strain evidence="1 2">MUSC 93</strain>
    </source>
</reference>
<evidence type="ECO:0000313" key="1">
    <source>
        <dbReference type="EMBL" id="OIJ86035.1"/>
    </source>
</evidence>
<organism evidence="1 2">
    <name type="scientific">Streptomyces colonosanans</name>
    <dbReference type="NCBI Taxonomy" id="1428652"/>
    <lineage>
        <taxon>Bacteria</taxon>
        <taxon>Bacillati</taxon>
        <taxon>Actinomycetota</taxon>
        <taxon>Actinomycetes</taxon>
        <taxon>Kitasatosporales</taxon>
        <taxon>Streptomycetaceae</taxon>
        <taxon>Streptomyces</taxon>
    </lineage>
</organism>